<evidence type="ECO:0000259" key="10">
    <source>
        <dbReference type="PROSITE" id="PS51007"/>
    </source>
</evidence>
<dbReference type="PROSITE" id="PS51007">
    <property type="entry name" value="CYTC"/>
    <property type="match status" value="1"/>
</dbReference>
<dbReference type="AlphaFoldDB" id="A0A1H6QAH9"/>
<evidence type="ECO:0000256" key="4">
    <source>
        <dbReference type="ARBA" id="ARBA00022729"/>
    </source>
</evidence>
<dbReference type="SUPFAM" id="SSF49785">
    <property type="entry name" value="Galactose-binding domain-like"/>
    <property type="match status" value="1"/>
</dbReference>
<keyword evidence="5" id="KW-0249">Electron transport</keyword>
<feature type="compositionally biased region" description="Basic and acidic residues" evidence="8">
    <location>
        <begin position="211"/>
        <end position="222"/>
    </location>
</feature>
<keyword evidence="4" id="KW-0732">Signal</keyword>
<dbReference type="RefSeq" id="WP_229209443.1">
    <property type="nucleotide sequence ID" value="NZ_FNXY01000001.1"/>
</dbReference>
<feature type="binding site" description="covalent" evidence="7">
    <location>
        <position position="666"/>
    </location>
    <ligand>
        <name>heme c</name>
        <dbReference type="ChEBI" id="CHEBI:61717"/>
    </ligand>
</feature>
<dbReference type="Gene3D" id="1.10.760.10">
    <property type="entry name" value="Cytochrome c-like domain"/>
    <property type="match status" value="1"/>
</dbReference>
<dbReference type="InterPro" id="IPR008979">
    <property type="entry name" value="Galactose-bd-like_sf"/>
</dbReference>
<dbReference type="InterPro" id="IPR012938">
    <property type="entry name" value="Glc/Sorbosone_DH"/>
</dbReference>
<dbReference type="Pfam" id="PF00034">
    <property type="entry name" value="Cytochrom_C"/>
    <property type="match status" value="1"/>
</dbReference>
<sequence>MVSFKLIGGLLSAAVVVSVTALHRIPVSSQSRIYQTKSQVSFMGSNDVAPHPKGAVSYHASPDSSRFTHMMLAQGLDEPMEMAILPSLDVVIVERKGAVKLYSQKQKQLKTIAHFNVFSGIEDGLLGVAADPEFDKNHWIYFYYGVSGSRNVSNLERYEMIGDQIRMESKKILLQIPTQRTYCCHSAGYLTFDANGFLYLSTGDNTNAEEIEGHNPTDERPGRQLSDGQGTTANSKDYRGKILRIKPEPDGSYSIPDGNLFPKDGSLGYPEIYVMGCRNPFRVSVDPKNNFVYWGDVGPDTNVPAEENFLSYDEINQARRPGFFGYPYFLGNNEAFPKYDFQTKKEGPGQDPLHVTNHSPNNSGVRDLPPAQPAMIWYGKGESKRWPLVGKGGASAMAGPVYYRDLYPDAKYRLPAYYDGKLFIYDWIRKWVMAVSLDENGNYAGMEPFLPHLKLAAPMDMKIAPDGAIYMLAYGTNWFAKNTDAALMRVEYSEGNRNPIADIQLDKQYGAAPMAVVLSAAKSKDYDSGDKLKFEWTIGTKKASGPSLKHIFTKAGVYDIALTVSDQKGGKGVATMQVKVGNTPPVVSITSMANKSFYWDNAVFDYSISIKDPEDKAINRSAVTSSFNYLPFGKDLATVLSGAGHGNLKYAAAEKLYASLDCKACHTPDTKSIGPPLNQIAQRYNEKEGAAEKLAEKIIKGGSGNWGTYPMPPHADLSKSEALEITRYILSLAEKKKQLPFKGRIALSEHIGQGKQGAYVLQAAYTDQGANAIEPLKSSSHIVLRDPLIQMEDYEEGSANVVIATINTGYISSIWARNGKYVSFKHIDLTHVKKVRIRLQQQGAGGLIKLRQGDSKGVVIGSLAVPAGQPKDVKTDWKEFDINITPSSGFKDLYFTFSNPDLSKSGLFFVDWILFEH</sequence>
<dbReference type="PROSITE" id="PS51175">
    <property type="entry name" value="CBM6"/>
    <property type="match status" value="1"/>
</dbReference>
<dbReference type="InterPro" id="IPR013783">
    <property type="entry name" value="Ig-like_fold"/>
</dbReference>
<evidence type="ECO:0000256" key="8">
    <source>
        <dbReference type="SAM" id="MobiDB-lite"/>
    </source>
</evidence>
<feature type="binding site" description="covalent" evidence="7">
    <location>
        <position position="662"/>
    </location>
    <ligand>
        <name>heme c</name>
        <dbReference type="ChEBI" id="CHEBI:61717"/>
    </ligand>
</feature>
<dbReference type="InterPro" id="IPR036909">
    <property type="entry name" value="Cyt_c-like_dom_sf"/>
</dbReference>
<evidence type="ECO:0000259" key="11">
    <source>
        <dbReference type="PROSITE" id="PS51175"/>
    </source>
</evidence>
<dbReference type="InterPro" id="IPR011041">
    <property type="entry name" value="Quinoprot_gluc/sorb_DH_b-prop"/>
</dbReference>
<keyword evidence="6 7" id="KW-0408">Iron</keyword>
<dbReference type="InterPro" id="IPR000601">
    <property type="entry name" value="PKD_dom"/>
</dbReference>
<dbReference type="PROSITE" id="PS50093">
    <property type="entry name" value="PKD"/>
    <property type="match status" value="1"/>
</dbReference>
<dbReference type="PRINTS" id="PR00606">
    <property type="entry name" value="CYTCHROMECID"/>
</dbReference>
<dbReference type="InterPro" id="IPR011042">
    <property type="entry name" value="6-blade_b-propeller_TolB-like"/>
</dbReference>
<feature type="domain" description="PKD" evidence="9">
    <location>
        <begin position="528"/>
        <end position="580"/>
    </location>
</feature>
<dbReference type="SMART" id="SM00606">
    <property type="entry name" value="CBD_IV"/>
    <property type="match status" value="1"/>
</dbReference>
<evidence type="ECO:0000313" key="13">
    <source>
        <dbReference type="Proteomes" id="UP000199532"/>
    </source>
</evidence>
<evidence type="ECO:0000256" key="6">
    <source>
        <dbReference type="ARBA" id="ARBA00023004"/>
    </source>
</evidence>
<dbReference type="Pfam" id="PF18911">
    <property type="entry name" value="PKD_4"/>
    <property type="match status" value="1"/>
</dbReference>
<keyword evidence="1" id="KW-0813">Transport</keyword>
<evidence type="ECO:0000256" key="3">
    <source>
        <dbReference type="ARBA" id="ARBA00022723"/>
    </source>
</evidence>
<dbReference type="PANTHER" id="PTHR19328">
    <property type="entry name" value="HEDGEHOG-INTERACTING PROTEIN"/>
    <property type="match status" value="1"/>
</dbReference>
<evidence type="ECO:0000256" key="1">
    <source>
        <dbReference type="ARBA" id="ARBA00022448"/>
    </source>
</evidence>
<feature type="region of interest" description="Disordered" evidence="8">
    <location>
        <begin position="346"/>
        <end position="365"/>
    </location>
</feature>
<dbReference type="CDD" id="cd04084">
    <property type="entry name" value="CBM6_xylanase-like"/>
    <property type="match status" value="1"/>
</dbReference>
<dbReference type="GO" id="GO:0009055">
    <property type="term" value="F:electron transfer activity"/>
    <property type="evidence" value="ECO:0007669"/>
    <property type="project" value="InterPro"/>
</dbReference>
<dbReference type="SMART" id="SM00089">
    <property type="entry name" value="PKD"/>
    <property type="match status" value="1"/>
</dbReference>
<keyword evidence="2 7" id="KW-0349">Heme</keyword>
<dbReference type="InterPro" id="IPR009056">
    <property type="entry name" value="Cyt_c-like_dom"/>
</dbReference>
<evidence type="ECO:0000313" key="12">
    <source>
        <dbReference type="EMBL" id="SEI40778.1"/>
    </source>
</evidence>
<dbReference type="Gene3D" id="2.60.40.10">
    <property type="entry name" value="Immunoglobulins"/>
    <property type="match status" value="1"/>
</dbReference>
<dbReference type="GO" id="GO:0005506">
    <property type="term" value="F:iron ion binding"/>
    <property type="evidence" value="ECO:0007669"/>
    <property type="project" value="InterPro"/>
</dbReference>
<dbReference type="Proteomes" id="UP000199532">
    <property type="component" value="Unassembled WGS sequence"/>
</dbReference>
<dbReference type="SUPFAM" id="SSF46626">
    <property type="entry name" value="Cytochrome c"/>
    <property type="match status" value="1"/>
</dbReference>
<accession>A0A1H6QAH9</accession>
<evidence type="ECO:0000256" key="7">
    <source>
        <dbReference type="PIRSR" id="PIRSR602324-1"/>
    </source>
</evidence>
<dbReference type="Gene3D" id="2.60.120.260">
    <property type="entry name" value="Galactose-binding domain-like"/>
    <property type="match status" value="1"/>
</dbReference>
<evidence type="ECO:0000256" key="5">
    <source>
        <dbReference type="ARBA" id="ARBA00022982"/>
    </source>
</evidence>
<dbReference type="SUPFAM" id="SSF49299">
    <property type="entry name" value="PKD domain"/>
    <property type="match status" value="1"/>
</dbReference>
<dbReference type="STRING" id="408657.SAMN04487995_0459"/>
<protein>
    <submittedName>
        <fullName evidence="12">Cytochrome c</fullName>
    </submittedName>
</protein>
<dbReference type="InterPro" id="IPR002324">
    <property type="entry name" value="Cyt_c_ID"/>
</dbReference>
<feature type="domain" description="CBM6" evidence="11">
    <location>
        <begin position="787"/>
        <end position="916"/>
    </location>
</feature>
<keyword evidence="3 7" id="KW-0479">Metal-binding</keyword>
<proteinExistence type="predicted"/>
<dbReference type="InterPro" id="IPR005084">
    <property type="entry name" value="CBM6"/>
</dbReference>
<organism evidence="12 13">
    <name type="scientific">Dyadobacter koreensis</name>
    <dbReference type="NCBI Taxonomy" id="408657"/>
    <lineage>
        <taxon>Bacteria</taxon>
        <taxon>Pseudomonadati</taxon>
        <taxon>Bacteroidota</taxon>
        <taxon>Cytophagia</taxon>
        <taxon>Cytophagales</taxon>
        <taxon>Spirosomataceae</taxon>
        <taxon>Dyadobacter</taxon>
    </lineage>
</organism>
<reference evidence="12 13" key="1">
    <citation type="submission" date="2016-10" db="EMBL/GenBank/DDBJ databases">
        <authorList>
            <person name="de Groot N.N."/>
        </authorList>
    </citation>
    <scope>NUCLEOTIDE SEQUENCE [LARGE SCALE GENOMIC DNA]</scope>
    <source>
        <strain evidence="12 13">DSM 19938</strain>
    </source>
</reference>
<dbReference type="CDD" id="cd00146">
    <property type="entry name" value="PKD"/>
    <property type="match status" value="1"/>
</dbReference>
<comment type="PTM">
    <text evidence="7">Binds 1 heme c group covalently per subunit.</text>
</comment>
<feature type="domain" description="Cytochrome c" evidence="10">
    <location>
        <begin position="648"/>
        <end position="733"/>
    </location>
</feature>
<dbReference type="EMBL" id="FNXY01000001">
    <property type="protein sequence ID" value="SEI40778.1"/>
    <property type="molecule type" value="Genomic_DNA"/>
</dbReference>
<dbReference type="Pfam" id="PF07995">
    <property type="entry name" value="GSDH"/>
    <property type="match status" value="1"/>
</dbReference>
<keyword evidence="13" id="KW-1185">Reference proteome</keyword>
<dbReference type="Pfam" id="PF03422">
    <property type="entry name" value="CBM_6"/>
    <property type="match status" value="1"/>
</dbReference>
<evidence type="ECO:0000259" key="9">
    <source>
        <dbReference type="PROSITE" id="PS50093"/>
    </source>
</evidence>
<gene>
    <name evidence="12" type="ORF">SAMN04487995_0459</name>
</gene>
<evidence type="ECO:0000256" key="2">
    <source>
        <dbReference type="ARBA" id="ARBA00022617"/>
    </source>
</evidence>
<dbReference type="GO" id="GO:0020037">
    <property type="term" value="F:heme binding"/>
    <property type="evidence" value="ECO:0007669"/>
    <property type="project" value="InterPro"/>
</dbReference>
<dbReference type="PANTHER" id="PTHR19328:SF13">
    <property type="entry name" value="HIPL1 PROTEIN"/>
    <property type="match status" value="1"/>
</dbReference>
<dbReference type="InterPro" id="IPR035986">
    <property type="entry name" value="PKD_dom_sf"/>
</dbReference>
<dbReference type="GO" id="GO:0030246">
    <property type="term" value="F:carbohydrate binding"/>
    <property type="evidence" value="ECO:0007669"/>
    <property type="project" value="InterPro"/>
</dbReference>
<feature type="region of interest" description="Disordered" evidence="8">
    <location>
        <begin position="208"/>
        <end position="238"/>
    </location>
</feature>
<name>A0A1H6QAH9_9BACT</name>
<dbReference type="Gene3D" id="2.120.10.30">
    <property type="entry name" value="TolB, C-terminal domain"/>
    <property type="match status" value="1"/>
</dbReference>
<dbReference type="InterPro" id="IPR006584">
    <property type="entry name" value="Cellulose-bd_IV"/>
</dbReference>
<dbReference type="SUPFAM" id="SSF50952">
    <property type="entry name" value="Soluble quinoprotein glucose dehydrogenase"/>
    <property type="match status" value="1"/>
</dbReference>
<feature type="compositionally biased region" description="Polar residues" evidence="8">
    <location>
        <begin position="226"/>
        <end position="235"/>
    </location>
</feature>
<dbReference type="InterPro" id="IPR022409">
    <property type="entry name" value="PKD/Chitinase_dom"/>
</dbReference>
<feature type="binding site" description="covalent" evidence="7">
    <location>
        <position position="711"/>
    </location>
    <ligand>
        <name>heme c</name>
        <dbReference type="ChEBI" id="CHEBI:61717"/>
    </ligand>
</feature>